<reference evidence="1 2" key="1">
    <citation type="journal article" date="2008" name="BMC Genomics">
        <title>Acidithiobacillus ferrooxidans metabolism: from genome sequence to industrial applications.</title>
        <authorList>
            <person name="Valdes J."/>
            <person name="Pedroso I."/>
            <person name="Quatrini R."/>
            <person name="Dodson R.J."/>
            <person name="Tettelin H."/>
            <person name="Blake R.II."/>
            <person name="Eisen J.A."/>
            <person name="Holmes D.S."/>
        </authorList>
    </citation>
    <scope>NUCLEOTIDE SEQUENCE [LARGE SCALE GENOMIC DNA]</scope>
    <source>
        <strain evidence="2">ATCC 23270 / DSM 14882 / CIP 104768 / NCIMB 8455</strain>
    </source>
</reference>
<gene>
    <name evidence="1" type="primary">csf3</name>
    <name evidence="1" type="ordered locus">AFE_1040</name>
</gene>
<dbReference type="CDD" id="cd09707">
    <property type="entry name" value="Csf3_U"/>
    <property type="match status" value="1"/>
</dbReference>
<sequence length="230" mass="26628">MKPLEIRFRLATPMLVHSDLPFHFDALMAYAVSRDSEMNGSADPWLDAEDLSEILGREGEGDSWVWQASRMEVLARLPYPKIYESANNLRFTDPSRFYDDLDRGLWQPRGKVNPETFRIDPNSGQQRGYQMYLTTSNAQEVAFYVIGEEEAIRFYLSQVTHLGKGSKNGYGRISNAEIRDCPEAADRWRKRWLHKDMPGADGVEYAPVMGRLRQPYWDKAHFHPVLEPVR</sequence>
<keyword evidence="2" id="KW-1185">Reference proteome</keyword>
<dbReference type="STRING" id="243159.AFE_1040"/>
<dbReference type="GeneID" id="65280344"/>
<dbReference type="Proteomes" id="UP000001362">
    <property type="component" value="Chromosome"/>
</dbReference>
<dbReference type="InterPro" id="IPR017547">
    <property type="entry name" value="CRISPR-assoc_prot_Csf3"/>
</dbReference>
<dbReference type="HOGENOM" id="CLU_1276705_0_0_6"/>
<organism evidence="1 2">
    <name type="scientific">Acidithiobacillus ferrooxidans (strain ATCC 23270 / DSM 14882 / CIP 104768 / NCIMB 8455)</name>
    <name type="common">Ferrobacillus ferrooxidans (strain ATCC 23270)</name>
    <dbReference type="NCBI Taxonomy" id="243159"/>
    <lineage>
        <taxon>Bacteria</taxon>
        <taxon>Pseudomonadati</taxon>
        <taxon>Pseudomonadota</taxon>
        <taxon>Acidithiobacillia</taxon>
        <taxon>Acidithiobacillales</taxon>
        <taxon>Acidithiobacillaceae</taxon>
        <taxon>Acidithiobacillus</taxon>
    </lineage>
</organism>
<accession>B7J7Y9</accession>
<dbReference type="NCBIfam" id="TIGR03116">
    <property type="entry name" value="cas5_csf3"/>
    <property type="match status" value="1"/>
</dbReference>
<dbReference type="RefSeq" id="WP_012606751.1">
    <property type="nucleotide sequence ID" value="NC_011761.1"/>
</dbReference>
<dbReference type="KEGG" id="afr:AFE_1040"/>
<dbReference type="PaxDb" id="243159-AFE_1040"/>
<protein>
    <submittedName>
        <fullName evidence="1">CRISPR-associated protein, Csf3 family</fullName>
    </submittedName>
</protein>
<dbReference type="eggNOG" id="ENOG5033JF1">
    <property type="taxonomic scope" value="Bacteria"/>
</dbReference>
<evidence type="ECO:0000313" key="2">
    <source>
        <dbReference type="Proteomes" id="UP000001362"/>
    </source>
</evidence>
<dbReference type="EMBL" id="CP001219">
    <property type="protein sequence ID" value="ACK78649.1"/>
    <property type="molecule type" value="Genomic_DNA"/>
</dbReference>
<proteinExistence type="predicted"/>
<evidence type="ECO:0000313" key="1">
    <source>
        <dbReference type="EMBL" id="ACK78649.1"/>
    </source>
</evidence>
<dbReference type="AlphaFoldDB" id="B7J7Y9"/>
<name>B7J7Y9_ACIF2</name>